<organism evidence="3">
    <name type="scientific">freshwater metagenome</name>
    <dbReference type="NCBI Taxonomy" id="449393"/>
    <lineage>
        <taxon>unclassified sequences</taxon>
        <taxon>metagenomes</taxon>
        <taxon>ecological metagenomes</taxon>
    </lineage>
</organism>
<evidence type="ECO:0000313" key="2">
    <source>
        <dbReference type="EMBL" id="CAB4533443.1"/>
    </source>
</evidence>
<proteinExistence type="predicted"/>
<feature type="compositionally biased region" description="Basic and acidic residues" evidence="1">
    <location>
        <begin position="97"/>
        <end position="108"/>
    </location>
</feature>
<protein>
    <submittedName>
        <fullName evidence="3">Unannotated protein</fullName>
    </submittedName>
</protein>
<dbReference type="EMBL" id="CAFBNS010000074">
    <property type="protein sequence ID" value="CAB4960736.1"/>
    <property type="molecule type" value="Genomic_DNA"/>
</dbReference>
<reference evidence="3" key="1">
    <citation type="submission" date="2020-05" db="EMBL/GenBank/DDBJ databases">
        <authorList>
            <person name="Chiriac C."/>
            <person name="Salcher M."/>
            <person name="Ghai R."/>
            <person name="Kavagutti S V."/>
        </authorList>
    </citation>
    <scope>NUCLEOTIDE SEQUENCE</scope>
</reference>
<evidence type="ECO:0000256" key="1">
    <source>
        <dbReference type="SAM" id="MobiDB-lite"/>
    </source>
</evidence>
<name>A0A6J7KXS6_9ZZZZ</name>
<sequence>MATLVNELLPFFPLSEKLVPVSTHEKTSPTIRIGRLPTYTLAVSVRNAPVESVAFMVNRYWAGWAVIPAVMIAVTESIVTPVGGERSDQLMGLTPPEDVKARDDAAVP</sequence>
<evidence type="ECO:0000313" key="3">
    <source>
        <dbReference type="EMBL" id="CAB4960736.1"/>
    </source>
</evidence>
<dbReference type="AlphaFoldDB" id="A0A6J7KXS6"/>
<gene>
    <name evidence="2" type="ORF">UFOPK1380_00563</name>
    <name evidence="3" type="ORF">UFOPK3874_00513</name>
</gene>
<feature type="region of interest" description="Disordered" evidence="1">
    <location>
        <begin position="85"/>
        <end position="108"/>
    </location>
</feature>
<accession>A0A6J7KXS6</accession>
<dbReference type="EMBL" id="CAEZSC010000026">
    <property type="protein sequence ID" value="CAB4533443.1"/>
    <property type="molecule type" value="Genomic_DNA"/>
</dbReference>